<reference evidence="2 3" key="1">
    <citation type="submission" date="2024-05" db="EMBL/GenBank/DDBJ databases">
        <authorList>
            <person name="Kim H.-Y."/>
            <person name="Kim E."/>
            <person name="Cai Y."/>
            <person name="Yang S.-M."/>
            <person name="Lee W."/>
        </authorList>
    </citation>
    <scope>NUCLEOTIDE SEQUENCE [LARGE SCALE GENOMIC DNA]</scope>
    <source>
        <strain evidence="2 3">FBL11</strain>
    </source>
</reference>
<feature type="transmembrane region" description="Helical" evidence="1">
    <location>
        <begin position="41"/>
        <end position="68"/>
    </location>
</feature>
<dbReference type="PANTHER" id="PTHR28026">
    <property type="entry name" value="DUF962 DOMAIN PROTEIN (AFU_ORTHOLOGUE AFUA_8G05310)"/>
    <property type="match status" value="1"/>
</dbReference>
<evidence type="ECO:0000313" key="2">
    <source>
        <dbReference type="EMBL" id="MEN2750152.1"/>
    </source>
</evidence>
<feature type="transmembrane region" description="Helical" evidence="1">
    <location>
        <begin position="99"/>
        <end position="117"/>
    </location>
</feature>
<keyword evidence="1" id="KW-1133">Transmembrane helix</keyword>
<evidence type="ECO:0000256" key="1">
    <source>
        <dbReference type="SAM" id="Phobius"/>
    </source>
</evidence>
<gene>
    <name evidence="2" type="ORF">AAIR29_00760</name>
</gene>
<proteinExistence type="predicted"/>
<evidence type="ECO:0000313" key="3">
    <source>
        <dbReference type="Proteomes" id="UP001461960"/>
    </source>
</evidence>
<dbReference type="Proteomes" id="UP001461960">
    <property type="component" value="Unassembled WGS sequence"/>
</dbReference>
<name>A0ABU9X6Z7_9GAMM</name>
<dbReference type="Pfam" id="PF06127">
    <property type="entry name" value="Mpo1-like"/>
    <property type="match status" value="1"/>
</dbReference>
<sequence length="148" mass="16734">MSRINRTGMSKRTLEQWLTEYSVSHQNLVNKKIHWLCVPTIFVSLLGMGMSLSVWFTLVLSALVLLFYMQLSTPLFMAMGVFILICLSVMSLLPWGFKVWAGVFIVAWIGQFIGHKIEGKKPSFFEDLQFLLIGPAWVANSLMGGKNS</sequence>
<dbReference type="InterPro" id="IPR009305">
    <property type="entry name" value="Mpo1-like"/>
</dbReference>
<organism evidence="2 3">
    <name type="scientific">Psychrobacter saeujeotis</name>
    <dbReference type="NCBI Taxonomy" id="3143436"/>
    <lineage>
        <taxon>Bacteria</taxon>
        <taxon>Pseudomonadati</taxon>
        <taxon>Pseudomonadota</taxon>
        <taxon>Gammaproteobacteria</taxon>
        <taxon>Moraxellales</taxon>
        <taxon>Moraxellaceae</taxon>
        <taxon>Psychrobacter</taxon>
    </lineage>
</organism>
<comment type="caution">
    <text evidence="2">The sequence shown here is derived from an EMBL/GenBank/DDBJ whole genome shotgun (WGS) entry which is preliminary data.</text>
</comment>
<keyword evidence="1" id="KW-0812">Transmembrane</keyword>
<dbReference type="RefSeq" id="WP_299217699.1">
    <property type="nucleotide sequence ID" value="NZ_JBDGHN010000002.1"/>
</dbReference>
<dbReference type="PANTHER" id="PTHR28026:SF9">
    <property type="entry name" value="2-HYDROXY-PALMITIC ACID DIOXYGENASE MPO1"/>
    <property type="match status" value="1"/>
</dbReference>
<keyword evidence="1" id="KW-0472">Membrane</keyword>
<accession>A0ABU9X6Z7</accession>
<keyword evidence="3" id="KW-1185">Reference proteome</keyword>
<dbReference type="EMBL" id="JBDGHN010000002">
    <property type="protein sequence ID" value="MEN2750152.1"/>
    <property type="molecule type" value="Genomic_DNA"/>
</dbReference>
<protein>
    <submittedName>
        <fullName evidence="2">Mpo1-like protein</fullName>
    </submittedName>
</protein>